<evidence type="ECO:0000256" key="1">
    <source>
        <dbReference type="ARBA" id="ARBA00004141"/>
    </source>
</evidence>
<proteinExistence type="inferred from homology"/>
<feature type="transmembrane region" description="Helical" evidence="6">
    <location>
        <begin position="92"/>
        <end position="114"/>
    </location>
</feature>
<dbReference type="GO" id="GO:0005886">
    <property type="term" value="C:plasma membrane"/>
    <property type="evidence" value="ECO:0007669"/>
    <property type="project" value="TreeGrafter"/>
</dbReference>
<organism evidence="7 8">
    <name type="scientific">Sunxiuqinia elliptica</name>
    <dbReference type="NCBI Taxonomy" id="655355"/>
    <lineage>
        <taxon>Bacteria</taxon>
        <taxon>Pseudomonadati</taxon>
        <taxon>Bacteroidota</taxon>
        <taxon>Bacteroidia</taxon>
        <taxon>Marinilabiliales</taxon>
        <taxon>Prolixibacteraceae</taxon>
        <taxon>Sunxiuqinia</taxon>
    </lineage>
</organism>
<dbReference type="PANTHER" id="PTHR30028">
    <property type="entry name" value="UPF0014 INNER MEMBRANE PROTEIN YBBM-RELATED"/>
    <property type="match status" value="1"/>
</dbReference>
<gene>
    <name evidence="7" type="ORF">SAMN05216283_102231</name>
</gene>
<dbReference type="Proteomes" id="UP000198964">
    <property type="component" value="Unassembled WGS sequence"/>
</dbReference>
<name>A0A1I2EVD9_9BACT</name>
<dbReference type="PANTHER" id="PTHR30028:SF0">
    <property type="entry name" value="PROTEIN ALUMINUM SENSITIVE 3"/>
    <property type="match status" value="1"/>
</dbReference>
<keyword evidence="8" id="KW-1185">Reference proteome</keyword>
<dbReference type="RefSeq" id="WP_093918906.1">
    <property type="nucleotide sequence ID" value="NZ_FONW01000002.1"/>
</dbReference>
<feature type="transmembrane region" description="Helical" evidence="6">
    <location>
        <begin position="36"/>
        <end position="57"/>
    </location>
</feature>
<accession>A0A1I2EVD9</accession>
<dbReference type="STRING" id="655355.SAMN05216283_102231"/>
<evidence type="ECO:0000313" key="7">
    <source>
        <dbReference type="EMBL" id="SFE96428.1"/>
    </source>
</evidence>
<comment type="similarity">
    <text evidence="2">Belongs to the UPF0014 family.</text>
</comment>
<feature type="transmembrane region" description="Helical" evidence="6">
    <location>
        <begin position="190"/>
        <end position="211"/>
    </location>
</feature>
<sequence>MNAVNIPVSGLVFGLLMVLPTLLLVAYFRLGFGKQLLVAVVRMLLQLGLVAFYLKYIFLLDNLWVNLVYVFLMVFFAAVAGIKNASLRLKKLLVPTFLAMLFPTLITLLFFNGAIIQITPVWKAEILIPIAGLMLGNTLKSNIVALKTFFMLARKEQKIYLFLLGNGASKKEAARPFLKEAIRTAMAPNLATMATIGLVSLPGVMTGQILGGSDPVLAVKYQIMVMLAIFFNSLLSNILQLLFVLRQGFDERDQLIPEIEN</sequence>
<dbReference type="EMBL" id="FONW01000002">
    <property type="protein sequence ID" value="SFE96428.1"/>
    <property type="molecule type" value="Genomic_DNA"/>
</dbReference>
<feature type="transmembrane region" description="Helical" evidence="6">
    <location>
        <begin position="6"/>
        <end position="29"/>
    </location>
</feature>
<keyword evidence="4 6" id="KW-1133">Transmembrane helix</keyword>
<keyword evidence="3 6" id="KW-0812">Transmembrane</keyword>
<evidence type="ECO:0000256" key="3">
    <source>
        <dbReference type="ARBA" id="ARBA00022692"/>
    </source>
</evidence>
<feature type="transmembrane region" description="Helical" evidence="6">
    <location>
        <begin position="126"/>
        <end position="150"/>
    </location>
</feature>
<evidence type="ECO:0000313" key="8">
    <source>
        <dbReference type="Proteomes" id="UP000198964"/>
    </source>
</evidence>
<evidence type="ECO:0000256" key="4">
    <source>
        <dbReference type="ARBA" id="ARBA00022989"/>
    </source>
</evidence>
<dbReference type="InterPro" id="IPR005226">
    <property type="entry name" value="UPF0014_fam"/>
</dbReference>
<reference evidence="7 8" key="1">
    <citation type="submission" date="2016-10" db="EMBL/GenBank/DDBJ databases">
        <authorList>
            <person name="de Groot N.N."/>
        </authorList>
    </citation>
    <scope>NUCLEOTIDE SEQUENCE [LARGE SCALE GENOMIC DNA]</scope>
    <source>
        <strain evidence="7 8">CGMCC 1.9156</strain>
    </source>
</reference>
<evidence type="ECO:0000256" key="6">
    <source>
        <dbReference type="SAM" id="Phobius"/>
    </source>
</evidence>
<dbReference type="AlphaFoldDB" id="A0A1I2EVD9"/>
<dbReference type="Pfam" id="PF03649">
    <property type="entry name" value="UPF0014"/>
    <property type="match status" value="1"/>
</dbReference>
<feature type="transmembrane region" description="Helical" evidence="6">
    <location>
        <begin position="223"/>
        <end position="245"/>
    </location>
</feature>
<feature type="transmembrane region" description="Helical" evidence="6">
    <location>
        <begin position="63"/>
        <end position="80"/>
    </location>
</feature>
<evidence type="ECO:0000256" key="2">
    <source>
        <dbReference type="ARBA" id="ARBA00005268"/>
    </source>
</evidence>
<evidence type="ECO:0000256" key="5">
    <source>
        <dbReference type="ARBA" id="ARBA00023136"/>
    </source>
</evidence>
<protein>
    <submittedName>
        <fullName evidence="7">Putative ABC transport system permease protein</fullName>
    </submittedName>
</protein>
<comment type="subcellular location">
    <subcellularLocation>
        <location evidence="1">Membrane</location>
        <topology evidence="1">Multi-pass membrane protein</topology>
    </subcellularLocation>
</comment>
<keyword evidence="5 6" id="KW-0472">Membrane</keyword>